<feature type="compositionally biased region" description="Polar residues" evidence="1">
    <location>
        <begin position="52"/>
        <end position="64"/>
    </location>
</feature>
<keyword evidence="3" id="KW-1185">Reference proteome</keyword>
<dbReference type="Proteomes" id="UP001190700">
    <property type="component" value="Unassembled WGS sequence"/>
</dbReference>
<name>A0AAE0LC86_9CHLO</name>
<evidence type="ECO:0000313" key="3">
    <source>
        <dbReference type="Proteomes" id="UP001190700"/>
    </source>
</evidence>
<sequence length="139" mass="15319">MRSEDLGAAQKWMLHRALQDSRNVDKAGKKTAVPLLKGVPSPETQGLRYGARSQSVPRSQGSSRMETKLPQIDDARQLLDSRVTPRSAVLFPESDTTRPQTVPGAVVQTQQQQPEAHILEGRTEEWVSEARIPSPPSPT</sequence>
<accession>A0AAE0LC86</accession>
<protein>
    <submittedName>
        <fullName evidence="2">Uncharacterized protein</fullName>
    </submittedName>
</protein>
<dbReference type="EMBL" id="LGRX02004863">
    <property type="protein sequence ID" value="KAK3279469.1"/>
    <property type="molecule type" value="Genomic_DNA"/>
</dbReference>
<organism evidence="2 3">
    <name type="scientific">Cymbomonas tetramitiformis</name>
    <dbReference type="NCBI Taxonomy" id="36881"/>
    <lineage>
        <taxon>Eukaryota</taxon>
        <taxon>Viridiplantae</taxon>
        <taxon>Chlorophyta</taxon>
        <taxon>Pyramimonadophyceae</taxon>
        <taxon>Pyramimonadales</taxon>
        <taxon>Pyramimonadaceae</taxon>
        <taxon>Cymbomonas</taxon>
    </lineage>
</organism>
<gene>
    <name evidence="2" type="ORF">CYMTET_12650</name>
</gene>
<proteinExistence type="predicted"/>
<feature type="region of interest" description="Disordered" evidence="1">
    <location>
        <begin position="36"/>
        <end position="70"/>
    </location>
</feature>
<evidence type="ECO:0000256" key="1">
    <source>
        <dbReference type="SAM" id="MobiDB-lite"/>
    </source>
</evidence>
<feature type="region of interest" description="Disordered" evidence="1">
    <location>
        <begin position="84"/>
        <end position="139"/>
    </location>
</feature>
<dbReference type="AlphaFoldDB" id="A0AAE0LC86"/>
<reference evidence="2 3" key="1">
    <citation type="journal article" date="2015" name="Genome Biol. Evol.">
        <title>Comparative Genomics of a Bacterivorous Green Alga Reveals Evolutionary Causalities and Consequences of Phago-Mixotrophic Mode of Nutrition.</title>
        <authorList>
            <person name="Burns J.A."/>
            <person name="Paasch A."/>
            <person name="Narechania A."/>
            <person name="Kim E."/>
        </authorList>
    </citation>
    <scope>NUCLEOTIDE SEQUENCE [LARGE SCALE GENOMIC DNA]</scope>
    <source>
        <strain evidence="2 3">PLY_AMNH</strain>
    </source>
</reference>
<comment type="caution">
    <text evidence="2">The sequence shown here is derived from an EMBL/GenBank/DDBJ whole genome shotgun (WGS) entry which is preliminary data.</text>
</comment>
<evidence type="ECO:0000313" key="2">
    <source>
        <dbReference type="EMBL" id="KAK3279469.1"/>
    </source>
</evidence>